<organism evidence="2 3">
    <name type="scientific">Frankliniella fusca</name>
    <dbReference type="NCBI Taxonomy" id="407009"/>
    <lineage>
        <taxon>Eukaryota</taxon>
        <taxon>Metazoa</taxon>
        <taxon>Ecdysozoa</taxon>
        <taxon>Arthropoda</taxon>
        <taxon>Hexapoda</taxon>
        <taxon>Insecta</taxon>
        <taxon>Pterygota</taxon>
        <taxon>Neoptera</taxon>
        <taxon>Paraneoptera</taxon>
        <taxon>Thysanoptera</taxon>
        <taxon>Terebrantia</taxon>
        <taxon>Thripoidea</taxon>
        <taxon>Thripidae</taxon>
        <taxon>Frankliniella</taxon>
    </lineage>
</organism>
<feature type="region of interest" description="Disordered" evidence="1">
    <location>
        <begin position="1"/>
        <end position="52"/>
    </location>
</feature>
<evidence type="ECO:0000256" key="1">
    <source>
        <dbReference type="SAM" id="MobiDB-lite"/>
    </source>
</evidence>
<reference evidence="2" key="2">
    <citation type="journal article" date="2023" name="BMC Genomics">
        <title>Pest status, molecular evolution, and epigenetic factors derived from the genome assembly of Frankliniella fusca, a thysanopteran phytovirus vector.</title>
        <authorList>
            <person name="Catto M.A."/>
            <person name="Labadie P.E."/>
            <person name="Jacobson A.L."/>
            <person name="Kennedy G.G."/>
            <person name="Srinivasan R."/>
            <person name="Hunt B.G."/>
        </authorList>
    </citation>
    <scope>NUCLEOTIDE SEQUENCE</scope>
    <source>
        <strain evidence="2">PL_HMW_Pooled</strain>
    </source>
</reference>
<feature type="compositionally biased region" description="Polar residues" evidence="1">
    <location>
        <begin position="30"/>
        <end position="39"/>
    </location>
</feature>
<keyword evidence="2" id="KW-0675">Receptor</keyword>
<evidence type="ECO:0000313" key="2">
    <source>
        <dbReference type="EMBL" id="KAK3911251.1"/>
    </source>
</evidence>
<keyword evidence="3" id="KW-1185">Reference proteome</keyword>
<dbReference type="AlphaFoldDB" id="A0AAE1GYV4"/>
<sequence>MTRSTLGLSSSESSSTSSSMRSPSVSESSATTMSPTTTVRGAAAPTPALQQRGNTAQLIDWSGRGCCCRCRPGLQLFDGLDWPHVLRGCCGQQDAILFILKFPGLTSSLRTNGTPVVSRSRRG</sequence>
<feature type="compositionally biased region" description="Low complexity" evidence="1">
    <location>
        <begin position="1"/>
        <end position="29"/>
    </location>
</feature>
<evidence type="ECO:0000313" key="3">
    <source>
        <dbReference type="Proteomes" id="UP001219518"/>
    </source>
</evidence>
<accession>A0AAE1GYV4</accession>
<protein>
    <submittedName>
        <fullName evidence="2">Gamma-aminobutyric acid receptor subunit alpha-4</fullName>
    </submittedName>
</protein>
<dbReference type="EMBL" id="JAHWGI010000255">
    <property type="protein sequence ID" value="KAK3911251.1"/>
    <property type="molecule type" value="Genomic_DNA"/>
</dbReference>
<proteinExistence type="predicted"/>
<dbReference type="Proteomes" id="UP001219518">
    <property type="component" value="Unassembled WGS sequence"/>
</dbReference>
<comment type="caution">
    <text evidence="2">The sequence shown here is derived from an EMBL/GenBank/DDBJ whole genome shotgun (WGS) entry which is preliminary data.</text>
</comment>
<name>A0AAE1GYV4_9NEOP</name>
<reference evidence="2" key="1">
    <citation type="submission" date="2021-07" db="EMBL/GenBank/DDBJ databases">
        <authorList>
            <person name="Catto M.A."/>
            <person name="Jacobson A."/>
            <person name="Kennedy G."/>
            <person name="Labadie P."/>
            <person name="Hunt B.G."/>
            <person name="Srinivasan R."/>
        </authorList>
    </citation>
    <scope>NUCLEOTIDE SEQUENCE</scope>
    <source>
        <strain evidence="2">PL_HMW_Pooled</strain>
        <tissue evidence="2">Head</tissue>
    </source>
</reference>
<gene>
    <name evidence="2" type="ORF">KUF71_004380</name>
</gene>